<dbReference type="Proteomes" id="UP001597183">
    <property type="component" value="Unassembled WGS sequence"/>
</dbReference>
<sequence length="295" mass="32855">MISADSTPEFDRFGPWIDEVRDFDDLPRLYQSAGIDPAAYRLVLKVPRDIERRNAHPDMHLYDYLLAVDEENLTVLARRDDHYDTHRIPHDRIAAIADSVRLLNGLLSVHTVDGPVVTVRYNGSANGPIRELITLLRRWYVPQRTTVPADAYHVEPVLDRADTGLLTDYHRMVTQEPGMRPVNVAGRRVVTPVAGLARVRGKVWPTVLHASIVAADDREIQVIHRRDWFTGTGDDLSSARTVLPRSRITGIQIQPHPAYRGVQVLTVRAGAAGLDFFLAGGALVEAVLAGHPVSI</sequence>
<proteinExistence type="predicted"/>
<protein>
    <recommendedName>
        <fullName evidence="3">ESX secretion-associated protein EspG</fullName>
    </recommendedName>
</protein>
<gene>
    <name evidence="1" type="ORF">ACFQ5G_01680</name>
</gene>
<evidence type="ECO:0000313" key="2">
    <source>
        <dbReference type="Proteomes" id="UP001597183"/>
    </source>
</evidence>
<evidence type="ECO:0008006" key="3">
    <source>
        <dbReference type="Google" id="ProtNLM"/>
    </source>
</evidence>
<dbReference type="RefSeq" id="WP_317794039.1">
    <property type="nucleotide sequence ID" value="NZ_AP028461.1"/>
</dbReference>
<reference evidence="2" key="1">
    <citation type="journal article" date="2019" name="Int. J. Syst. Evol. Microbiol.">
        <title>The Global Catalogue of Microorganisms (GCM) 10K type strain sequencing project: providing services to taxonomists for standard genome sequencing and annotation.</title>
        <authorList>
            <consortium name="The Broad Institute Genomics Platform"/>
            <consortium name="The Broad Institute Genome Sequencing Center for Infectious Disease"/>
            <person name="Wu L."/>
            <person name="Ma J."/>
        </authorList>
    </citation>
    <scope>NUCLEOTIDE SEQUENCE [LARGE SCALE GENOMIC DNA]</scope>
    <source>
        <strain evidence="2">CCM 7526</strain>
    </source>
</reference>
<organism evidence="1 2">
    <name type="scientific">Actinoplanes sichuanensis</name>
    <dbReference type="NCBI Taxonomy" id="512349"/>
    <lineage>
        <taxon>Bacteria</taxon>
        <taxon>Bacillati</taxon>
        <taxon>Actinomycetota</taxon>
        <taxon>Actinomycetes</taxon>
        <taxon>Micromonosporales</taxon>
        <taxon>Micromonosporaceae</taxon>
        <taxon>Actinoplanes</taxon>
    </lineage>
</organism>
<name>A0ABW4A0E0_9ACTN</name>
<evidence type="ECO:0000313" key="1">
    <source>
        <dbReference type="EMBL" id="MFD1364046.1"/>
    </source>
</evidence>
<dbReference type="EMBL" id="JBHTMK010000004">
    <property type="protein sequence ID" value="MFD1364046.1"/>
    <property type="molecule type" value="Genomic_DNA"/>
</dbReference>
<accession>A0ABW4A0E0</accession>
<comment type="caution">
    <text evidence="1">The sequence shown here is derived from an EMBL/GenBank/DDBJ whole genome shotgun (WGS) entry which is preliminary data.</text>
</comment>
<keyword evidence="2" id="KW-1185">Reference proteome</keyword>